<evidence type="ECO:0000313" key="1">
    <source>
        <dbReference type="EMBL" id="KAA1257962.1"/>
    </source>
</evidence>
<proteinExistence type="predicted"/>
<evidence type="ECO:0000313" key="2">
    <source>
        <dbReference type="Proteomes" id="UP000322699"/>
    </source>
</evidence>
<accession>A0A5B1CCL5</accession>
<name>A0A5B1CCL5_9BACT</name>
<dbReference type="AlphaFoldDB" id="A0A5B1CCL5"/>
<comment type="caution">
    <text evidence="1">The sequence shown here is derived from an EMBL/GenBank/DDBJ whole genome shotgun (WGS) entry which is preliminary data.</text>
</comment>
<organism evidence="1 2">
    <name type="scientific">Rubripirellula obstinata</name>
    <dbReference type="NCBI Taxonomy" id="406547"/>
    <lineage>
        <taxon>Bacteria</taxon>
        <taxon>Pseudomonadati</taxon>
        <taxon>Planctomycetota</taxon>
        <taxon>Planctomycetia</taxon>
        <taxon>Pirellulales</taxon>
        <taxon>Pirellulaceae</taxon>
        <taxon>Rubripirellula</taxon>
    </lineage>
</organism>
<gene>
    <name evidence="1" type="ORF">LF1_04530</name>
</gene>
<keyword evidence="2" id="KW-1185">Reference proteome</keyword>
<sequence length="107" mass="12553">MTSGNEKLTRISIDDLDAFADTKPFAPQHDYDAYNAVIAKTLQTKTEPSFDEKFQRYADYYDTLMQTRRQLATCTDEARIKQKRKKIQLHTRLVQIYRTLDDARDGE</sequence>
<reference evidence="1 2" key="1">
    <citation type="submission" date="2019-08" db="EMBL/GenBank/DDBJ databases">
        <title>Deep-cultivation of Planctomycetes and their phenomic and genomic characterization uncovers novel biology.</title>
        <authorList>
            <person name="Wiegand S."/>
            <person name="Jogler M."/>
            <person name="Boedeker C."/>
            <person name="Pinto D."/>
            <person name="Vollmers J."/>
            <person name="Rivas-Marin E."/>
            <person name="Kohn T."/>
            <person name="Peeters S.H."/>
            <person name="Heuer A."/>
            <person name="Rast P."/>
            <person name="Oberbeckmann S."/>
            <person name="Bunk B."/>
            <person name="Jeske O."/>
            <person name="Meyerdierks A."/>
            <person name="Storesund J.E."/>
            <person name="Kallscheuer N."/>
            <person name="Luecker S."/>
            <person name="Lage O.M."/>
            <person name="Pohl T."/>
            <person name="Merkel B.J."/>
            <person name="Hornburger P."/>
            <person name="Mueller R.-W."/>
            <person name="Bruemmer F."/>
            <person name="Labrenz M."/>
            <person name="Spormann A.M."/>
            <person name="Op Den Camp H."/>
            <person name="Overmann J."/>
            <person name="Amann R."/>
            <person name="Jetten M.S.M."/>
            <person name="Mascher T."/>
            <person name="Medema M.H."/>
            <person name="Devos D.P."/>
            <person name="Kaster A.-K."/>
            <person name="Ovreas L."/>
            <person name="Rohde M."/>
            <person name="Galperin M.Y."/>
            <person name="Jogler C."/>
        </authorList>
    </citation>
    <scope>NUCLEOTIDE SEQUENCE [LARGE SCALE GENOMIC DNA]</scope>
    <source>
        <strain evidence="1 2">LF1</strain>
    </source>
</reference>
<dbReference type="Proteomes" id="UP000322699">
    <property type="component" value="Unassembled WGS sequence"/>
</dbReference>
<protein>
    <submittedName>
        <fullName evidence="1">Uncharacterized protein</fullName>
    </submittedName>
</protein>
<dbReference type="EMBL" id="VRLW01000001">
    <property type="protein sequence ID" value="KAA1257962.1"/>
    <property type="molecule type" value="Genomic_DNA"/>
</dbReference>